<protein>
    <recommendedName>
        <fullName evidence="3">DUF4926 domain-containing protein</fullName>
    </recommendedName>
</protein>
<evidence type="ECO:0008006" key="3">
    <source>
        <dbReference type="Google" id="ProtNLM"/>
    </source>
</evidence>
<evidence type="ECO:0000313" key="2">
    <source>
        <dbReference type="Proteomes" id="UP001596237"/>
    </source>
</evidence>
<dbReference type="Proteomes" id="UP001596237">
    <property type="component" value="Unassembled WGS sequence"/>
</dbReference>
<accession>A0ABW1WUC4</accession>
<keyword evidence="2" id="KW-1185">Reference proteome</keyword>
<sequence>MPAGASGTIVEVLKGGEADVVDVAKPFDAIVTVKAPELEDADGR</sequence>
<proteinExistence type="predicted"/>
<evidence type="ECO:0000313" key="1">
    <source>
        <dbReference type="EMBL" id="MFC6391957.1"/>
    </source>
</evidence>
<dbReference type="RefSeq" id="WP_281397090.1">
    <property type="nucleotide sequence ID" value="NZ_JBHSTT010000086.1"/>
</dbReference>
<name>A0ABW1WUC4_9HYPH</name>
<gene>
    <name evidence="1" type="ORF">ACFQDP_21855</name>
</gene>
<dbReference type="EMBL" id="JBHSTT010000086">
    <property type="protein sequence ID" value="MFC6391957.1"/>
    <property type="molecule type" value="Genomic_DNA"/>
</dbReference>
<reference evidence="2" key="1">
    <citation type="journal article" date="2019" name="Int. J. Syst. Evol. Microbiol.">
        <title>The Global Catalogue of Microorganisms (GCM) 10K type strain sequencing project: providing services to taxonomists for standard genome sequencing and annotation.</title>
        <authorList>
            <consortium name="The Broad Institute Genomics Platform"/>
            <consortium name="The Broad Institute Genome Sequencing Center for Infectious Disease"/>
            <person name="Wu L."/>
            <person name="Ma J."/>
        </authorList>
    </citation>
    <scope>NUCLEOTIDE SEQUENCE [LARGE SCALE GENOMIC DNA]</scope>
    <source>
        <strain evidence="2">CCUG 36916</strain>
    </source>
</reference>
<organism evidence="1 2">
    <name type="scientific">Methylorubrum zatmanii</name>
    <dbReference type="NCBI Taxonomy" id="29429"/>
    <lineage>
        <taxon>Bacteria</taxon>
        <taxon>Pseudomonadati</taxon>
        <taxon>Pseudomonadota</taxon>
        <taxon>Alphaproteobacteria</taxon>
        <taxon>Hyphomicrobiales</taxon>
        <taxon>Methylobacteriaceae</taxon>
        <taxon>Methylorubrum</taxon>
    </lineage>
</organism>
<comment type="caution">
    <text evidence="1">The sequence shown here is derived from an EMBL/GenBank/DDBJ whole genome shotgun (WGS) entry which is preliminary data.</text>
</comment>